<dbReference type="HOGENOM" id="CLU_3293507_0_0_9"/>
<accession>F8FLW9</accession>
<reference evidence="2" key="1">
    <citation type="submission" date="2011-06" db="EMBL/GenBank/DDBJ databases">
        <title>Complete genome sequence of Paenibacillus mucilaginosus KNP414.</title>
        <authorList>
            <person name="Wang J."/>
            <person name="Hu S."/>
            <person name="Hu X."/>
            <person name="Zhang B."/>
            <person name="Dong D."/>
            <person name="Zhang S."/>
            <person name="Zhao K."/>
            <person name="Wu D."/>
        </authorList>
    </citation>
    <scope>NUCLEOTIDE SEQUENCE [LARGE SCALE GENOMIC DNA]</scope>
    <source>
        <strain evidence="2">KNP414</strain>
    </source>
</reference>
<proteinExistence type="predicted"/>
<protein>
    <submittedName>
        <fullName evidence="1">Uncharacterized protein</fullName>
    </submittedName>
</protein>
<evidence type="ECO:0000313" key="2">
    <source>
        <dbReference type="Proteomes" id="UP000006620"/>
    </source>
</evidence>
<sequence length="40" mass="4576">MTRFKRTTFAFYRVSAGLTGNGQADMAGLLFISYVFDKFF</sequence>
<dbReference type="KEGG" id="pms:KNP414_06364"/>
<evidence type="ECO:0000313" key="1">
    <source>
        <dbReference type="EMBL" id="AEI44885.1"/>
    </source>
</evidence>
<dbReference type="Proteomes" id="UP000006620">
    <property type="component" value="Chromosome"/>
</dbReference>
<reference evidence="1 2" key="2">
    <citation type="journal article" date="2013" name="Genome Announc.">
        <title>Genome Sequence of Growth-Improving Paenibacillus mucilaginosus Strain KNP414.</title>
        <authorList>
            <person name="Lu J.J."/>
            <person name="Wang J.F."/>
            <person name="Hu X.F."/>
        </authorList>
    </citation>
    <scope>NUCLEOTIDE SEQUENCE [LARGE SCALE GENOMIC DNA]</scope>
    <source>
        <strain evidence="1 2">KNP414</strain>
    </source>
</reference>
<organism evidence="1 2">
    <name type="scientific">Paenibacillus mucilaginosus (strain KNP414)</name>
    <dbReference type="NCBI Taxonomy" id="1036673"/>
    <lineage>
        <taxon>Bacteria</taxon>
        <taxon>Bacillati</taxon>
        <taxon>Bacillota</taxon>
        <taxon>Bacilli</taxon>
        <taxon>Bacillales</taxon>
        <taxon>Paenibacillaceae</taxon>
        <taxon>Paenibacillus</taxon>
    </lineage>
</organism>
<dbReference type="AlphaFoldDB" id="F8FLW9"/>
<dbReference type="EMBL" id="CP002869">
    <property type="protein sequence ID" value="AEI44885.1"/>
    <property type="molecule type" value="Genomic_DNA"/>
</dbReference>
<gene>
    <name evidence="1" type="ordered locus">KNP414_06364</name>
</gene>
<name>F8FLW9_PAEMK</name>